<dbReference type="GO" id="GO:0008080">
    <property type="term" value="F:N-acetyltransferase activity"/>
    <property type="evidence" value="ECO:0007669"/>
    <property type="project" value="TreeGrafter"/>
</dbReference>
<dbReference type="PROSITE" id="PS51186">
    <property type="entry name" value="GNAT"/>
    <property type="match status" value="1"/>
</dbReference>
<reference evidence="4 5" key="1">
    <citation type="journal article" date="2011" name="BMC Genomics">
        <title>Comparative genome analysis and genome-guided physiological analysis of Roseobacter litoralis.</title>
        <authorList>
            <person name="Kalhoefer D."/>
            <person name="Thole S."/>
            <person name="Voget S."/>
            <person name="Lehmann R."/>
            <person name="Liesegang H."/>
            <person name="Wollher A."/>
            <person name="Daniel R."/>
            <person name="Simon M."/>
            <person name="Brinkhoff T."/>
        </authorList>
    </citation>
    <scope>NUCLEOTIDE SEQUENCE [LARGE SCALE GENOMIC DNA]</scope>
    <source>
        <strain evidence="5">ATCC 49566 / DSM 6996 / JCM 21268 / NBRC 15278 / OCh 149</strain>
    </source>
</reference>
<proteinExistence type="predicted"/>
<evidence type="ECO:0000313" key="5">
    <source>
        <dbReference type="Proteomes" id="UP000001353"/>
    </source>
</evidence>
<dbReference type="CDD" id="cd04301">
    <property type="entry name" value="NAT_SF"/>
    <property type="match status" value="1"/>
</dbReference>
<dbReference type="InterPro" id="IPR051016">
    <property type="entry name" value="Diverse_Substrate_AcTransf"/>
</dbReference>
<dbReference type="eggNOG" id="COG0456">
    <property type="taxonomic scope" value="Bacteria"/>
</dbReference>
<dbReference type="PANTHER" id="PTHR10545:SF42">
    <property type="entry name" value="ACETYLTRANSFERASE"/>
    <property type="match status" value="1"/>
</dbReference>
<protein>
    <submittedName>
        <fullName evidence="4">Acetyltransferase-like protein</fullName>
    </submittedName>
</protein>
<dbReference type="PANTHER" id="PTHR10545">
    <property type="entry name" value="DIAMINE N-ACETYLTRANSFERASE"/>
    <property type="match status" value="1"/>
</dbReference>
<dbReference type="KEGG" id="rli:RLO149_c032300"/>
<dbReference type="AlphaFoldDB" id="F7ZKH2"/>
<dbReference type="InterPro" id="IPR016181">
    <property type="entry name" value="Acyl_CoA_acyltransferase"/>
</dbReference>
<dbReference type="Gene3D" id="3.40.630.30">
    <property type="match status" value="1"/>
</dbReference>
<dbReference type="EMBL" id="CP002623">
    <property type="protein sequence ID" value="AEI95186.1"/>
    <property type="molecule type" value="Genomic_DNA"/>
</dbReference>
<keyword evidence="2" id="KW-0012">Acyltransferase</keyword>
<dbReference type="OrthoDB" id="9805924at2"/>
<evidence type="ECO:0000313" key="4">
    <source>
        <dbReference type="EMBL" id="AEI95186.1"/>
    </source>
</evidence>
<dbReference type="Proteomes" id="UP000001353">
    <property type="component" value="Chromosome"/>
</dbReference>
<keyword evidence="5" id="KW-1185">Reference proteome</keyword>
<evidence type="ECO:0000256" key="1">
    <source>
        <dbReference type="ARBA" id="ARBA00022679"/>
    </source>
</evidence>
<name>F7ZKH2_ROSLO</name>
<keyword evidence="1" id="KW-0808">Transferase</keyword>
<feature type="domain" description="N-acetyltransferase" evidence="3">
    <location>
        <begin position="5"/>
        <end position="158"/>
    </location>
</feature>
<evidence type="ECO:0000259" key="3">
    <source>
        <dbReference type="PROSITE" id="PS51186"/>
    </source>
</evidence>
<dbReference type="STRING" id="391595.RLO149_c032300"/>
<dbReference type="InterPro" id="IPR000182">
    <property type="entry name" value="GNAT_dom"/>
</dbReference>
<dbReference type="Pfam" id="PF00583">
    <property type="entry name" value="Acetyltransf_1"/>
    <property type="match status" value="1"/>
</dbReference>
<evidence type="ECO:0000256" key="2">
    <source>
        <dbReference type="ARBA" id="ARBA00023315"/>
    </source>
</evidence>
<sequence length="158" mass="18084">MTDGIVIRDAAEQDFDLWCNLWTQYNAFYGREGATALSEEITLTTWQRFLSPQTPVHCLVAQQDGRLRGLAHYVFHLNTIMIDDTCYLQDLFTEPSSRGGGLGRNLITEVFERARQAEIHSVYWHTHASNETAMRLYDQVAIDTSFTVYRKSLDTSAV</sequence>
<organism evidence="4 5">
    <name type="scientific">Roseobacter litoralis (strain ATCC 49566 / DSM 6996 / JCM 21268 / NBRC 15278 / OCh 149)</name>
    <dbReference type="NCBI Taxonomy" id="391595"/>
    <lineage>
        <taxon>Bacteria</taxon>
        <taxon>Pseudomonadati</taxon>
        <taxon>Pseudomonadota</taxon>
        <taxon>Alphaproteobacteria</taxon>
        <taxon>Rhodobacterales</taxon>
        <taxon>Roseobacteraceae</taxon>
        <taxon>Roseobacter</taxon>
    </lineage>
</organism>
<dbReference type="RefSeq" id="WP_013963096.1">
    <property type="nucleotide sequence ID" value="NC_015730.1"/>
</dbReference>
<dbReference type="HOGENOM" id="CLU_013985_32_1_5"/>
<accession>F7ZKH2</accession>
<dbReference type="SUPFAM" id="SSF55729">
    <property type="entry name" value="Acyl-CoA N-acyltransferases (Nat)"/>
    <property type="match status" value="1"/>
</dbReference>
<gene>
    <name evidence="4" type="ordered locus">RLO149_c032300</name>
</gene>